<evidence type="ECO:0000256" key="9">
    <source>
        <dbReference type="RuleBase" id="RU000560"/>
    </source>
</evidence>
<dbReference type="FunFam" id="1.10.1900.20:FF:000001">
    <property type="entry name" value="50S ribosomal protein L20"/>
    <property type="match status" value="1"/>
</dbReference>
<dbReference type="EMBL" id="QHBU01000268">
    <property type="protein sequence ID" value="PZR78146.1"/>
    <property type="molecule type" value="Genomic_DNA"/>
</dbReference>
<dbReference type="InterPro" id="IPR035566">
    <property type="entry name" value="Ribosomal_protein_bL20_C"/>
</dbReference>
<dbReference type="GO" id="GO:0000027">
    <property type="term" value="P:ribosomal large subunit assembly"/>
    <property type="evidence" value="ECO:0007669"/>
    <property type="project" value="UniProtKB-UniRule"/>
</dbReference>
<dbReference type="PROSITE" id="PS00937">
    <property type="entry name" value="RIBOSOMAL_L20"/>
    <property type="match status" value="1"/>
</dbReference>
<evidence type="ECO:0000256" key="8">
    <source>
        <dbReference type="HAMAP-Rule" id="MF_00382"/>
    </source>
</evidence>
<dbReference type="Proteomes" id="UP000606991">
    <property type="component" value="Unassembled WGS sequence"/>
</dbReference>
<evidence type="ECO:0000313" key="10">
    <source>
        <dbReference type="EMBL" id="MBJ7594476.1"/>
    </source>
</evidence>
<dbReference type="GO" id="GO:1990904">
    <property type="term" value="C:ribonucleoprotein complex"/>
    <property type="evidence" value="ECO:0007669"/>
    <property type="project" value="UniProtKB-KW"/>
</dbReference>
<dbReference type="EMBL" id="JAEKNS010000069">
    <property type="protein sequence ID" value="MBJ7594476.1"/>
    <property type="molecule type" value="Genomic_DNA"/>
</dbReference>
<evidence type="ECO:0000256" key="5">
    <source>
        <dbReference type="ARBA" id="ARBA00023274"/>
    </source>
</evidence>
<evidence type="ECO:0000256" key="2">
    <source>
        <dbReference type="ARBA" id="ARBA00022730"/>
    </source>
</evidence>
<proteinExistence type="inferred from homology"/>
<dbReference type="GO" id="GO:0006412">
    <property type="term" value="P:translation"/>
    <property type="evidence" value="ECO:0007669"/>
    <property type="project" value="InterPro"/>
</dbReference>
<protein>
    <recommendedName>
        <fullName evidence="7 8">Large ribosomal subunit protein bL20</fullName>
    </recommendedName>
</protein>
<keyword evidence="4 8" id="KW-0689">Ribosomal protein</keyword>
<dbReference type="PRINTS" id="PR00062">
    <property type="entry name" value="RIBOSOMALL20"/>
</dbReference>
<dbReference type="CDD" id="cd07026">
    <property type="entry name" value="Ribosomal_L20"/>
    <property type="match status" value="1"/>
</dbReference>
<evidence type="ECO:0000313" key="11">
    <source>
        <dbReference type="EMBL" id="PZR78146.1"/>
    </source>
</evidence>
<keyword evidence="5 8" id="KW-0687">Ribonucleoprotein</keyword>
<comment type="function">
    <text evidence="6 8 9">Binds directly to 23S ribosomal RNA and is necessary for the in vitro assembly process of the 50S ribosomal subunit. It is not involved in the protein synthesizing functions of that subunit.</text>
</comment>
<dbReference type="SUPFAM" id="SSF74731">
    <property type="entry name" value="Ribosomal protein L20"/>
    <property type="match status" value="1"/>
</dbReference>
<dbReference type="GO" id="GO:0003735">
    <property type="term" value="F:structural constituent of ribosome"/>
    <property type="evidence" value="ECO:0007669"/>
    <property type="project" value="InterPro"/>
</dbReference>
<dbReference type="RefSeq" id="WP_337310711.1">
    <property type="nucleotide sequence ID" value="NZ_JAEKNS010000069.1"/>
</dbReference>
<dbReference type="PANTHER" id="PTHR10986">
    <property type="entry name" value="39S RIBOSOMAL PROTEIN L20"/>
    <property type="match status" value="1"/>
</dbReference>
<keyword evidence="3 8" id="KW-0694">RNA-binding</keyword>
<dbReference type="Proteomes" id="UP000248724">
    <property type="component" value="Unassembled WGS sequence"/>
</dbReference>
<sequence length="119" mass="13469">MARVKRGVTSRARHKKVLELAEGMQADRRLYRHANEAVMHSLAYQYRDRKLRKGDMRGLWITRINAAARQNGLAYNQFMHGLKNAGIDINRKMLADLAVEDSASFTQLVEVARGALTSA</sequence>
<accession>A0A934JRU6</accession>
<dbReference type="AlphaFoldDB" id="A0A2W5Z5Z4"/>
<name>A0A2W5Z5Z4_9BACT</name>
<dbReference type="Pfam" id="PF00453">
    <property type="entry name" value="Ribosomal_L20"/>
    <property type="match status" value="1"/>
</dbReference>
<reference evidence="11" key="2">
    <citation type="submission" date="2018-05" db="EMBL/GenBank/DDBJ databases">
        <authorList>
            <person name="Ferrari B."/>
        </authorList>
    </citation>
    <scope>NUCLEOTIDE SEQUENCE</scope>
    <source>
        <strain evidence="11">RRmetagenome_bin12</strain>
    </source>
</reference>
<organism evidence="11 12">
    <name type="scientific">Candidatus Aeolococcus gillhamiae</name>
    <dbReference type="NCBI Taxonomy" id="3127015"/>
    <lineage>
        <taxon>Bacteria</taxon>
        <taxon>Bacillati</taxon>
        <taxon>Candidatus Dormiibacterota</taxon>
        <taxon>Candidatus Dormibacteria</taxon>
        <taxon>Candidatus Aeolococcales</taxon>
        <taxon>Candidatus Aeolococcaceae</taxon>
        <taxon>Candidatus Aeolococcus</taxon>
    </lineage>
</organism>
<dbReference type="GO" id="GO:0019843">
    <property type="term" value="F:rRNA binding"/>
    <property type="evidence" value="ECO:0007669"/>
    <property type="project" value="UniProtKB-UniRule"/>
</dbReference>
<dbReference type="NCBIfam" id="TIGR01032">
    <property type="entry name" value="rplT_bact"/>
    <property type="match status" value="1"/>
</dbReference>
<accession>A0A2W5Z5Z4</accession>
<dbReference type="Gene3D" id="6.10.160.10">
    <property type="match status" value="1"/>
</dbReference>
<dbReference type="InterPro" id="IPR049946">
    <property type="entry name" value="RIBOSOMAL_L20_CS"/>
</dbReference>
<comment type="similarity">
    <text evidence="1 8 9">Belongs to the bacterial ribosomal protein bL20 family.</text>
</comment>
<gene>
    <name evidence="8 10" type="primary">rplT</name>
    <name evidence="11" type="ORF">DLM65_13810</name>
    <name evidence="10" type="ORF">JF886_06360</name>
</gene>
<reference evidence="11 12" key="1">
    <citation type="journal article" date="2017" name="Nature">
        <title>Atmospheric trace gases support primary production in Antarctic desert surface soil.</title>
        <authorList>
            <person name="Ji M."/>
            <person name="Greening C."/>
            <person name="Vanwonterghem I."/>
            <person name="Carere C.R."/>
            <person name="Bay S.K."/>
            <person name="Steen J.A."/>
            <person name="Montgomery K."/>
            <person name="Lines T."/>
            <person name="Beardall J."/>
            <person name="van Dorst J."/>
            <person name="Snape I."/>
            <person name="Stott M.B."/>
            <person name="Hugenholtz P."/>
            <person name="Ferrari B.C."/>
        </authorList>
    </citation>
    <scope>NUCLEOTIDE SEQUENCE [LARGE SCALE GENOMIC DNA]</scope>
    <source>
        <strain evidence="11">RRmetagenome_bin12</strain>
    </source>
</reference>
<dbReference type="GO" id="GO:0005840">
    <property type="term" value="C:ribosome"/>
    <property type="evidence" value="ECO:0007669"/>
    <property type="project" value="UniProtKB-KW"/>
</dbReference>
<evidence type="ECO:0000313" key="12">
    <source>
        <dbReference type="Proteomes" id="UP000248724"/>
    </source>
</evidence>
<keyword evidence="2 8" id="KW-0699">rRNA-binding</keyword>
<dbReference type="HAMAP" id="MF_00382">
    <property type="entry name" value="Ribosomal_bL20"/>
    <property type="match status" value="1"/>
</dbReference>
<reference evidence="10 13" key="3">
    <citation type="submission" date="2020-10" db="EMBL/GenBank/DDBJ databases">
        <title>Ca. Dormibacterota MAGs.</title>
        <authorList>
            <person name="Montgomery K."/>
        </authorList>
    </citation>
    <scope>NUCLEOTIDE SEQUENCE [LARGE SCALE GENOMIC DNA]</scope>
    <source>
        <strain evidence="10">SC8812_S17_18</strain>
    </source>
</reference>
<evidence type="ECO:0000256" key="7">
    <source>
        <dbReference type="ARBA" id="ARBA00035172"/>
    </source>
</evidence>
<evidence type="ECO:0000256" key="4">
    <source>
        <dbReference type="ARBA" id="ARBA00022980"/>
    </source>
</evidence>
<evidence type="ECO:0000256" key="1">
    <source>
        <dbReference type="ARBA" id="ARBA00007698"/>
    </source>
</evidence>
<evidence type="ECO:0000256" key="3">
    <source>
        <dbReference type="ARBA" id="ARBA00022884"/>
    </source>
</evidence>
<comment type="caution">
    <text evidence="11">The sequence shown here is derived from an EMBL/GenBank/DDBJ whole genome shotgun (WGS) entry which is preliminary data.</text>
</comment>
<dbReference type="Gene3D" id="1.10.1900.20">
    <property type="entry name" value="Ribosomal protein L20"/>
    <property type="match status" value="1"/>
</dbReference>
<evidence type="ECO:0000256" key="6">
    <source>
        <dbReference type="ARBA" id="ARBA00024775"/>
    </source>
</evidence>
<evidence type="ECO:0000313" key="13">
    <source>
        <dbReference type="Proteomes" id="UP000606991"/>
    </source>
</evidence>
<dbReference type="InterPro" id="IPR005813">
    <property type="entry name" value="Ribosomal_bL20"/>
</dbReference>